<dbReference type="EMBL" id="QGKY02000089">
    <property type="protein sequence ID" value="KAF2613453.1"/>
    <property type="molecule type" value="Genomic_DNA"/>
</dbReference>
<comment type="caution">
    <text evidence="1">The sequence shown here is derived from an EMBL/GenBank/DDBJ whole genome shotgun (WGS) entry which is preliminary data.</text>
</comment>
<name>A0A8S9M8D8_BRACR</name>
<accession>A0A8S9M8D8</accession>
<gene>
    <name evidence="1" type="ORF">F2Q70_00007825</name>
</gene>
<protein>
    <submittedName>
        <fullName evidence="1">Uncharacterized protein</fullName>
    </submittedName>
</protein>
<evidence type="ECO:0000313" key="1">
    <source>
        <dbReference type="EMBL" id="KAF2613453.1"/>
    </source>
</evidence>
<organism evidence="1">
    <name type="scientific">Brassica cretica</name>
    <name type="common">Mustard</name>
    <dbReference type="NCBI Taxonomy" id="69181"/>
    <lineage>
        <taxon>Eukaryota</taxon>
        <taxon>Viridiplantae</taxon>
        <taxon>Streptophyta</taxon>
        <taxon>Embryophyta</taxon>
        <taxon>Tracheophyta</taxon>
        <taxon>Spermatophyta</taxon>
        <taxon>Magnoliopsida</taxon>
        <taxon>eudicotyledons</taxon>
        <taxon>Gunneridae</taxon>
        <taxon>Pentapetalae</taxon>
        <taxon>rosids</taxon>
        <taxon>malvids</taxon>
        <taxon>Brassicales</taxon>
        <taxon>Brassicaceae</taxon>
        <taxon>Brassiceae</taxon>
        <taxon>Brassica</taxon>
    </lineage>
</organism>
<sequence length="86" mass="9873">MYFSLAYGVTCKKLCSYLSESEPLQHYHVTFSKPRLSRHIFQDEDVGYTPCCDGKPRLSRHIFQDEDVGYTPCCDGPDALLGQMLY</sequence>
<dbReference type="AlphaFoldDB" id="A0A8S9M8D8"/>
<proteinExistence type="predicted"/>
<reference evidence="1" key="1">
    <citation type="submission" date="2019-12" db="EMBL/GenBank/DDBJ databases">
        <title>Genome sequencing and annotation of Brassica cretica.</title>
        <authorList>
            <person name="Studholme D.J."/>
            <person name="Sarris P.F."/>
        </authorList>
    </citation>
    <scope>NUCLEOTIDE SEQUENCE</scope>
    <source>
        <strain evidence="1">PFS-102/07</strain>
        <tissue evidence="1">Leaf</tissue>
    </source>
</reference>